<dbReference type="EMBL" id="JAMXFF010000072">
    <property type="protein sequence ID" value="MCT7970069.1"/>
    <property type="molecule type" value="Genomic_DNA"/>
</dbReference>
<evidence type="ECO:0000256" key="1">
    <source>
        <dbReference type="SAM" id="MobiDB-lite"/>
    </source>
</evidence>
<feature type="region of interest" description="Disordered" evidence="1">
    <location>
        <begin position="1"/>
        <end position="20"/>
    </location>
</feature>
<protein>
    <submittedName>
        <fullName evidence="2">Uncharacterized protein</fullName>
    </submittedName>
</protein>
<gene>
    <name evidence="2" type="ORF">NG799_27530</name>
</gene>
<sequence>MPRLLYDAPDRRNRTIPDSDGELYCSLGQLLQDEKRRSKTGDSARSPQTLEVRQWVALT</sequence>
<evidence type="ECO:0000313" key="3">
    <source>
        <dbReference type="Proteomes" id="UP001525890"/>
    </source>
</evidence>
<dbReference type="RefSeq" id="WP_368009501.1">
    <property type="nucleotide sequence ID" value="NZ_JAMXFF010000072.1"/>
</dbReference>
<comment type="caution">
    <text evidence="2">The sequence shown here is derived from an EMBL/GenBank/DDBJ whole genome shotgun (WGS) entry which is preliminary data.</text>
</comment>
<evidence type="ECO:0000313" key="2">
    <source>
        <dbReference type="EMBL" id="MCT7970069.1"/>
    </source>
</evidence>
<dbReference type="Proteomes" id="UP001525890">
    <property type="component" value="Unassembled WGS sequence"/>
</dbReference>
<reference evidence="2 3" key="1">
    <citation type="journal article" date="2022" name="Front. Microbiol.">
        <title>High genomic differentiation and limited gene flow indicate recent cryptic speciation within the genus Laspinema (cyanobacteria).</title>
        <authorList>
            <person name="Stanojkovic A."/>
            <person name="Skoupy S."/>
            <person name="Skaloud P."/>
            <person name="Dvorak P."/>
        </authorList>
    </citation>
    <scope>NUCLEOTIDE SEQUENCE [LARGE SCALE GENOMIC DNA]</scope>
    <source>
        <strain evidence="2 3">D2a</strain>
    </source>
</reference>
<feature type="compositionally biased region" description="Basic and acidic residues" evidence="1">
    <location>
        <begin position="8"/>
        <end position="17"/>
    </location>
</feature>
<proteinExistence type="predicted"/>
<organism evidence="2 3">
    <name type="scientific">Laspinema palackyanum D2a</name>
    <dbReference type="NCBI Taxonomy" id="2953684"/>
    <lineage>
        <taxon>Bacteria</taxon>
        <taxon>Bacillati</taxon>
        <taxon>Cyanobacteriota</taxon>
        <taxon>Cyanophyceae</taxon>
        <taxon>Oscillatoriophycideae</taxon>
        <taxon>Oscillatoriales</taxon>
        <taxon>Laspinemataceae</taxon>
        <taxon>Laspinema</taxon>
        <taxon>Laspinema palackyanum</taxon>
    </lineage>
</organism>
<accession>A0ABT2MZ95</accession>
<name>A0ABT2MZ95_9CYAN</name>
<keyword evidence="3" id="KW-1185">Reference proteome</keyword>